<name>A0AA36Y6F6_9FIRM</name>
<dbReference type="Pfam" id="PF04296">
    <property type="entry name" value="YlxR"/>
    <property type="match status" value="1"/>
</dbReference>
<dbReference type="SUPFAM" id="SSF64376">
    <property type="entry name" value="YlxR-like"/>
    <property type="match status" value="1"/>
</dbReference>
<dbReference type="InterPro" id="IPR007393">
    <property type="entry name" value="YlxR_dom"/>
</dbReference>
<comment type="caution">
    <text evidence="2">The sequence shown here is derived from an EMBL/GenBank/DDBJ whole genome shotgun (WGS) entry which is preliminary data.</text>
</comment>
<gene>
    <name evidence="2" type="ORF">HMPREF9623_00238</name>
</gene>
<evidence type="ECO:0000313" key="2">
    <source>
        <dbReference type="EMBL" id="EHO18054.1"/>
    </source>
</evidence>
<dbReference type="InterPro" id="IPR037465">
    <property type="entry name" value="YlxR"/>
</dbReference>
<evidence type="ECO:0000259" key="1">
    <source>
        <dbReference type="Pfam" id="PF04296"/>
    </source>
</evidence>
<dbReference type="CDD" id="cd00279">
    <property type="entry name" value="YlxR"/>
    <property type="match status" value="1"/>
</dbReference>
<feature type="domain" description="YlxR" evidence="1">
    <location>
        <begin position="2"/>
        <end position="76"/>
    </location>
</feature>
<dbReference type="NCBIfam" id="NF047356">
    <property type="entry name" value="RNA_bind_RnpM"/>
    <property type="match status" value="1"/>
</dbReference>
<accession>A0AA36Y6F6</accession>
<reference evidence="2 3" key="1">
    <citation type="submission" date="2011-10" db="EMBL/GenBank/DDBJ databases">
        <title>The Genome Sequence of Lachnospiraceae bacterium ACC2.</title>
        <authorList>
            <consortium name="The Broad Institute Genome Sequencing Platform"/>
            <person name="Earl A."/>
            <person name="Ward D."/>
            <person name="Feldgarden M."/>
            <person name="Gevers D."/>
            <person name="Sizova M."/>
            <person name="Hazen A."/>
            <person name="Epstein S."/>
            <person name="Young S.K."/>
            <person name="Zeng Q."/>
            <person name="Gargeya S."/>
            <person name="Fitzgerald M."/>
            <person name="Haas B."/>
            <person name="Abouelleil A."/>
            <person name="Alvarado L."/>
            <person name="Arachchi H.M."/>
            <person name="Berlin A."/>
            <person name="Brown A."/>
            <person name="Chapman S.B."/>
            <person name="Chen Z."/>
            <person name="Dunbar C."/>
            <person name="Freedman E."/>
            <person name="Gearin G."/>
            <person name="Goldberg J."/>
            <person name="Griggs A."/>
            <person name="Gujja S."/>
            <person name="Heiman D."/>
            <person name="Howarth C."/>
            <person name="Larson L."/>
            <person name="Lui A."/>
            <person name="MacDonald P.J.P."/>
            <person name="Montmayeur A."/>
            <person name="Murphy C."/>
            <person name="Neiman D."/>
            <person name="Pearson M."/>
            <person name="Priest M."/>
            <person name="Roberts A."/>
            <person name="Saif S."/>
            <person name="Shea T."/>
            <person name="Shenoy N."/>
            <person name="Sisk P."/>
            <person name="Stolte C."/>
            <person name="Sykes S."/>
            <person name="Wortman J."/>
            <person name="Nusbaum C."/>
            <person name="Birren B."/>
        </authorList>
    </citation>
    <scope>NUCLEOTIDE SEQUENCE [LARGE SCALE GENOMIC DNA]</scope>
    <source>
        <strain evidence="2 3">ACC2</strain>
    </source>
</reference>
<dbReference type="EMBL" id="AGEL01000003">
    <property type="protein sequence ID" value="EHO18054.1"/>
    <property type="molecule type" value="Genomic_DNA"/>
</dbReference>
<evidence type="ECO:0000313" key="3">
    <source>
        <dbReference type="Proteomes" id="UP000018466"/>
    </source>
</evidence>
<dbReference type="InterPro" id="IPR035931">
    <property type="entry name" value="YlxR-like_sf"/>
</dbReference>
<dbReference type="PANTHER" id="PTHR34215:SF1">
    <property type="entry name" value="YLXR DOMAIN-CONTAINING PROTEIN"/>
    <property type="match status" value="1"/>
</dbReference>
<keyword evidence="3" id="KW-1185">Reference proteome</keyword>
<dbReference type="Gene3D" id="3.30.1230.10">
    <property type="entry name" value="YlxR-like"/>
    <property type="match status" value="1"/>
</dbReference>
<dbReference type="AlphaFoldDB" id="A0AA36Y6F6"/>
<dbReference type="Proteomes" id="UP000018466">
    <property type="component" value="Unassembled WGS sequence"/>
</dbReference>
<sequence length="89" mass="9846">MRSCIGCGAKKPKKELIRIVREPDGSIHPDASGRSNGRGAYLCRDIACLQRCRKTNGLNRAFREQVTSSVYAALEKEFTELNDGPCESD</sequence>
<dbReference type="PANTHER" id="PTHR34215">
    <property type="entry name" value="BLL0784 PROTEIN"/>
    <property type="match status" value="1"/>
</dbReference>
<proteinExistence type="predicted"/>
<organism evidence="2 3">
    <name type="scientific">Stomatobaculum longum</name>
    <dbReference type="NCBI Taxonomy" id="796942"/>
    <lineage>
        <taxon>Bacteria</taxon>
        <taxon>Bacillati</taxon>
        <taxon>Bacillota</taxon>
        <taxon>Clostridia</taxon>
        <taxon>Lachnospirales</taxon>
        <taxon>Lachnospiraceae</taxon>
        <taxon>Stomatobaculum</taxon>
    </lineage>
</organism>
<protein>
    <recommendedName>
        <fullName evidence="1">YlxR domain-containing protein</fullName>
    </recommendedName>
</protein>